<sequence length="166" mass="18059">MTTNNTSCNVSISPLDSTHLIDVQNITLADEQEKYAGNAENFLSSGSETMHLYVIKSGSKPVGFFKIDTLYSDNFSFCSQNSLGVKAFAIDINCQGKGIGTLAVKALLSYLDVNYSQYKSVYLTVNCKNPAAKACYHKGGFLDTQQLYLGGEAGPQHIMYADIGNR</sequence>
<dbReference type="PROSITE" id="PS51186">
    <property type="entry name" value="GNAT"/>
    <property type="match status" value="1"/>
</dbReference>
<gene>
    <name evidence="2" type="ORF">GTG28_03795</name>
</gene>
<keyword evidence="3" id="KW-1185">Reference proteome</keyword>
<dbReference type="Gene3D" id="3.40.630.30">
    <property type="match status" value="1"/>
</dbReference>
<dbReference type="Proteomes" id="UP000478571">
    <property type="component" value="Unassembled WGS sequence"/>
</dbReference>
<organism evidence="2 3">
    <name type="scientific">Vibrio tetraodonis subsp. pristinus</name>
    <dbReference type="NCBI Taxonomy" id="2695891"/>
    <lineage>
        <taxon>Bacteria</taxon>
        <taxon>Pseudomonadati</taxon>
        <taxon>Pseudomonadota</taxon>
        <taxon>Gammaproteobacteria</taxon>
        <taxon>Vibrionales</taxon>
        <taxon>Vibrionaceae</taxon>
        <taxon>Vibrio</taxon>
    </lineage>
</organism>
<evidence type="ECO:0000313" key="3">
    <source>
        <dbReference type="Proteomes" id="UP000478571"/>
    </source>
</evidence>
<dbReference type="CDD" id="cd04301">
    <property type="entry name" value="NAT_SF"/>
    <property type="match status" value="1"/>
</dbReference>
<proteinExistence type="predicted"/>
<dbReference type="GO" id="GO:0016747">
    <property type="term" value="F:acyltransferase activity, transferring groups other than amino-acyl groups"/>
    <property type="evidence" value="ECO:0007669"/>
    <property type="project" value="InterPro"/>
</dbReference>
<dbReference type="InterPro" id="IPR000182">
    <property type="entry name" value="GNAT_dom"/>
</dbReference>
<dbReference type="EMBL" id="WWEU01000001">
    <property type="protein sequence ID" value="MYM58335.1"/>
    <property type="molecule type" value="Genomic_DNA"/>
</dbReference>
<dbReference type="SUPFAM" id="SSF55729">
    <property type="entry name" value="Acyl-CoA N-acyltransferases (Nat)"/>
    <property type="match status" value="1"/>
</dbReference>
<dbReference type="InterPro" id="IPR016181">
    <property type="entry name" value="Acyl_CoA_acyltransferase"/>
</dbReference>
<reference evidence="2 3" key="1">
    <citation type="submission" date="2020-01" db="EMBL/GenBank/DDBJ databases">
        <title>Draft Genome Sequence of Vibrio sp. strain OCN044, Isolated from a Healthy Coral at Palmyra Atoll.</title>
        <authorList>
            <person name="Videau P."/>
            <person name="Loughran R."/>
            <person name="Esquivel A."/>
            <person name="Deadmond M."/>
            <person name="Paddock B.E."/>
            <person name="Saw J.H."/>
            <person name="Ushijima B."/>
        </authorList>
    </citation>
    <scope>NUCLEOTIDE SEQUENCE [LARGE SCALE GENOMIC DNA]</scope>
    <source>
        <strain evidence="2 3">OCN044</strain>
    </source>
</reference>
<evidence type="ECO:0000313" key="2">
    <source>
        <dbReference type="EMBL" id="MYM58335.1"/>
    </source>
</evidence>
<dbReference type="AlphaFoldDB" id="A0A6L8LRD1"/>
<evidence type="ECO:0000259" key="1">
    <source>
        <dbReference type="PROSITE" id="PS51186"/>
    </source>
</evidence>
<feature type="domain" description="N-acetyltransferase" evidence="1">
    <location>
        <begin position="10"/>
        <end position="162"/>
    </location>
</feature>
<comment type="caution">
    <text evidence="2">The sequence shown here is derived from an EMBL/GenBank/DDBJ whole genome shotgun (WGS) entry which is preliminary data.</text>
</comment>
<protein>
    <submittedName>
        <fullName evidence="2">GNAT family N-acetyltransferase</fullName>
    </submittedName>
</protein>
<accession>A0A6L8LRD1</accession>
<dbReference type="Pfam" id="PF00583">
    <property type="entry name" value="Acetyltransf_1"/>
    <property type="match status" value="1"/>
</dbReference>
<dbReference type="RefSeq" id="WP_160927088.1">
    <property type="nucleotide sequence ID" value="NZ_WWEU01000001.1"/>
</dbReference>
<keyword evidence="2" id="KW-0808">Transferase</keyword>
<name>A0A6L8LRD1_9VIBR</name>